<protein>
    <submittedName>
        <fullName evidence="1">Uncharacterized protein</fullName>
    </submittedName>
</protein>
<dbReference type="Proteomes" id="UP000547510">
    <property type="component" value="Unassembled WGS sequence"/>
</dbReference>
<name>A0A841CK20_9PSEU</name>
<dbReference type="EMBL" id="JACHJN010000004">
    <property type="protein sequence ID" value="MBB5956704.1"/>
    <property type="molecule type" value="Genomic_DNA"/>
</dbReference>
<reference evidence="1 2" key="1">
    <citation type="submission" date="2020-08" db="EMBL/GenBank/DDBJ databases">
        <title>Genomic Encyclopedia of Type Strains, Phase III (KMG-III): the genomes of soil and plant-associated and newly described type strains.</title>
        <authorList>
            <person name="Whitman W."/>
        </authorList>
    </citation>
    <scope>NUCLEOTIDE SEQUENCE [LARGE SCALE GENOMIC DNA]</scope>
    <source>
        <strain evidence="1 2">CECT 8640</strain>
    </source>
</reference>
<evidence type="ECO:0000313" key="2">
    <source>
        <dbReference type="Proteomes" id="UP000547510"/>
    </source>
</evidence>
<sequence>MIVPTVMSLPFVVLSARVGRRRWVSRREVAWVRAEPALFHHRLTRS</sequence>
<comment type="caution">
    <text evidence="1">The sequence shown here is derived from an EMBL/GenBank/DDBJ whole genome shotgun (WGS) entry which is preliminary data.</text>
</comment>
<gene>
    <name evidence="1" type="ORF">FHS29_003290</name>
</gene>
<dbReference type="AlphaFoldDB" id="A0A841CK20"/>
<dbReference type="RefSeq" id="WP_184691469.1">
    <property type="nucleotide sequence ID" value="NZ_JACHJN010000004.1"/>
</dbReference>
<proteinExistence type="predicted"/>
<evidence type="ECO:0000313" key="1">
    <source>
        <dbReference type="EMBL" id="MBB5956704.1"/>
    </source>
</evidence>
<accession>A0A841CK20</accession>
<keyword evidence="2" id="KW-1185">Reference proteome</keyword>
<organism evidence="1 2">
    <name type="scientific">Saccharothrix tamanrassetensis</name>
    <dbReference type="NCBI Taxonomy" id="1051531"/>
    <lineage>
        <taxon>Bacteria</taxon>
        <taxon>Bacillati</taxon>
        <taxon>Actinomycetota</taxon>
        <taxon>Actinomycetes</taxon>
        <taxon>Pseudonocardiales</taxon>
        <taxon>Pseudonocardiaceae</taxon>
        <taxon>Saccharothrix</taxon>
    </lineage>
</organism>